<keyword evidence="7 14" id="KW-0479">Metal-binding</keyword>
<keyword evidence="16" id="KW-1185">Reference proteome</keyword>
<comment type="similarity">
    <text evidence="3">Belongs to the inositol monophosphatase superfamily.</text>
</comment>
<dbReference type="InterPro" id="IPR020583">
    <property type="entry name" value="Inositol_monoP_metal-BS"/>
</dbReference>
<keyword evidence="8" id="KW-0378">Hydrolase</keyword>
<dbReference type="EC" id="3.1.3.15" evidence="4 13"/>
<dbReference type="PANTHER" id="PTHR43200">
    <property type="entry name" value="PHOSPHATASE"/>
    <property type="match status" value="1"/>
</dbReference>
<evidence type="ECO:0000256" key="1">
    <source>
        <dbReference type="ARBA" id="ARBA00001946"/>
    </source>
</evidence>
<evidence type="ECO:0000256" key="7">
    <source>
        <dbReference type="ARBA" id="ARBA00022723"/>
    </source>
</evidence>
<feature type="binding site" evidence="14">
    <location>
        <position position="75"/>
    </location>
    <ligand>
        <name>Mg(2+)</name>
        <dbReference type="ChEBI" id="CHEBI:18420"/>
        <label>1</label>
        <note>catalytic</note>
    </ligand>
</feature>
<evidence type="ECO:0000256" key="8">
    <source>
        <dbReference type="ARBA" id="ARBA00022801"/>
    </source>
</evidence>
<dbReference type="NCBIfam" id="TIGR02067">
    <property type="entry name" value="his_9_HisN"/>
    <property type="match status" value="1"/>
</dbReference>
<comment type="function">
    <text evidence="12">Catalyzes the dephosphorylation of histidinol-phosphate to histidinol, the direct precursor of histidine.</text>
</comment>
<dbReference type="SUPFAM" id="SSF56655">
    <property type="entry name" value="Carbohydrate phosphatase"/>
    <property type="match status" value="1"/>
</dbReference>
<dbReference type="InterPro" id="IPR000760">
    <property type="entry name" value="Inositol_monophosphatase-like"/>
</dbReference>
<organism evidence="15 16">
    <name type="scientific">Enteractinococcus helveticum</name>
    <dbReference type="NCBI Taxonomy" id="1837282"/>
    <lineage>
        <taxon>Bacteria</taxon>
        <taxon>Bacillati</taxon>
        <taxon>Actinomycetota</taxon>
        <taxon>Actinomycetes</taxon>
        <taxon>Micrococcales</taxon>
        <taxon>Micrococcaceae</taxon>
    </lineage>
</organism>
<accession>A0A1B7M1Y1</accession>
<reference evidence="15 16" key="1">
    <citation type="submission" date="2016-04" db="EMBL/GenBank/DDBJ databases">
        <title>First whole genome shotgun sequence of the bacterium Enteractinococcus sp. strain UASWS1574.</title>
        <authorList>
            <person name="Crovadore J."/>
            <person name="Chablais R."/>
            <person name="Lefort F."/>
        </authorList>
    </citation>
    <scope>NUCLEOTIDE SEQUENCE [LARGE SCALE GENOMIC DNA]</scope>
    <source>
        <strain evidence="15 16">UASWS1574</strain>
    </source>
</reference>
<comment type="pathway">
    <text evidence="2">Amino-acid biosynthesis; L-histidine biosynthesis; L-histidine from 5-phospho-alpha-D-ribose 1-diphosphate: step 8/9.</text>
</comment>
<gene>
    <name evidence="15" type="ORF">A6F49_06410</name>
</gene>
<name>A0A1B7M1Y1_9MICC</name>
<dbReference type="FunFam" id="3.30.540.10:FF:000003">
    <property type="entry name" value="Inositol-1-monophosphatase"/>
    <property type="match status" value="1"/>
</dbReference>
<dbReference type="PRINTS" id="PR00377">
    <property type="entry name" value="IMPHPHTASES"/>
</dbReference>
<evidence type="ECO:0000256" key="2">
    <source>
        <dbReference type="ARBA" id="ARBA00004970"/>
    </source>
</evidence>
<dbReference type="InterPro" id="IPR051090">
    <property type="entry name" value="Inositol_monoP_superfamily"/>
</dbReference>
<comment type="cofactor">
    <cofactor evidence="1 14">
        <name>Mg(2+)</name>
        <dbReference type="ChEBI" id="CHEBI:18420"/>
    </cofactor>
</comment>
<feature type="binding site" evidence="14">
    <location>
        <position position="92"/>
    </location>
    <ligand>
        <name>Mg(2+)</name>
        <dbReference type="ChEBI" id="CHEBI:18420"/>
        <label>1</label>
        <note>catalytic</note>
    </ligand>
</feature>
<keyword evidence="9 14" id="KW-0460">Magnesium</keyword>
<dbReference type="AlphaFoldDB" id="A0A1B7M1Y1"/>
<evidence type="ECO:0000256" key="13">
    <source>
        <dbReference type="NCBIfam" id="TIGR02067"/>
    </source>
</evidence>
<feature type="binding site" evidence="14">
    <location>
        <position position="93"/>
    </location>
    <ligand>
        <name>Mg(2+)</name>
        <dbReference type="ChEBI" id="CHEBI:18420"/>
        <label>2</label>
    </ligand>
</feature>
<keyword evidence="6" id="KW-0028">Amino-acid biosynthesis</keyword>
<feature type="binding site" evidence="14">
    <location>
        <position position="220"/>
    </location>
    <ligand>
        <name>Mg(2+)</name>
        <dbReference type="ChEBI" id="CHEBI:18420"/>
        <label>2</label>
    </ligand>
</feature>
<evidence type="ECO:0000256" key="10">
    <source>
        <dbReference type="ARBA" id="ARBA00023102"/>
    </source>
</evidence>
<dbReference type="EMBL" id="LXEY01000011">
    <property type="protein sequence ID" value="OAV62565.1"/>
    <property type="molecule type" value="Genomic_DNA"/>
</dbReference>
<sequence>MQLTPPRQGYREDLNLALVIADSVDALTMSRFQAVDLRVDTKPDMTPVSDADRAAEELIREQLKRARPRDAVTGEEFGHTGSGKRRWIIDPIDGTKNFVRGVPVWATLIALVENNQPVVGVVSAPALNRRWWAYADGGAYTGKSLSNATRIHASDVTELSDASLSFSSLEGWRDRGNVSEFLQLTSDVWRVRAFGDFWSYMLVAEGAVDIACEPELEVYDMAALVPIVTEAGGTFTSLDGEPGPWGGHGLATNTHLHGDVLERLNPELRGQTRA</sequence>
<dbReference type="CDD" id="cd01641">
    <property type="entry name" value="Bacterial_IMPase_like_1"/>
    <property type="match status" value="1"/>
</dbReference>
<keyword evidence="10" id="KW-0368">Histidine biosynthesis</keyword>
<dbReference type="InterPro" id="IPR011809">
    <property type="entry name" value="His_9_proposed"/>
</dbReference>
<comment type="catalytic activity">
    <reaction evidence="11">
        <text>L-histidinol phosphate + H2O = L-histidinol + phosphate</text>
        <dbReference type="Rhea" id="RHEA:14465"/>
        <dbReference type="ChEBI" id="CHEBI:15377"/>
        <dbReference type="ChEBI" id="CHEBI:43474"/>
        <dbReference type="ChEBI" id="CHEBI:57699"/>
        <dbReference type="ChEBI" id="CHEBI:57980"/>
        <dbReference type="EC" id="3.1.3.15"/>
    </reaction>
</comment>
<dbReference type="Gene3D" id="3.40.190.80">
    <property type="match status" value="1"/>
</dbReference>
<dbReference type="RefSeq" id="WP_043057033.1">
    <property type="nucleotide sequence ID" value="NZ_LXEY01000011.1"/>
</dbReference>
<evidence type="ECO:0000256" key="5">
    <source>
        <dbReference type="ARBA" id="ARBA00021697"/>
    </source>
</evidence>
<dbReference type="Proteomes" id="UP000078292">
    <property type="component" value="Unassembled WGS sequence"/>
</dbReference>
<feature type="binding site" evidence="14">
    <location>
        <position position="90"/>
    </location>
    <ligand>
        <name>Mg(2+)</name>
        <dbReference type="ChEBI" id="CHEBI:18420"/>
        <label>2</label>
    </ligand>
</feature>
<dbReference type="STRING" id="1837282.A6F49_06410"/>
<dbReference type="PROSITE" id="PS00629">
    <property type="entry name" value="IMP_1"/>
    <property type="match status" value="1"/>
</dbReference>
<evidence type="ECO:0000256" key="11">
    <source>
        <dbReference type="ARBA" id="ARBA00049158"/>
    </source>
</evidence>
<dbReference type="GO" id="GO:0000105">
    <property type="term" value="P:L-histidine biosynthetic process"/>
    <property type="evidence" value="ECO:0007669"/>
    <property type="project" value="UniProtKB-UniRule"/>
</dbReference>
<evidence type="ECO:0000256" key="3">
    <source>
        <dbReference type="ARBA" id="ARBA00009759"/>
    </source>
</evidence>
<evidence type="ECO:0000256" key="9">
    <source>
        <dbReference type="ARBA" id="ARBA00022842"/>
    </source>
</evidence>
<dbReference type="Pfam" id="PF00459">
    <property type="entry name" value="Inositol_P"/>
    <property type="match status" value="1"/>
</dbReference>
<comment type="caution">
    <text evidence="15">The sequence shown here is derived from an EMBL/GenBank/DDBJ whole genome shotgun (WGS) entry which is preliminary data.</text>
</comment>
<dbReference type="OrthoDB" id="9772456at2"/>
<evidence type="ECO:0000256" key="12">
    <source>
        <dbReference type="ARBA" id="ARBA00053547"/>
    </source>
</evidence>
<dbReference type="PANTHER" id="PTHR43200:SF6">
    <property type="entry name" value="3'(2'),5'-BISPHOSPHATE NUCLEOTIDASE"/>
    <property type="match status" value="1"/>
</dbReference>
<dbReference type="GO" id="GO:0046872">
    <property type="term" value="F:metal ion binding"/>
    <property type="evidence" value="ECO:0007669"/>
    <property type="project" value="UniProtKB-KW"/>
</dbReference>
<dbReference type="Gene3D" id="3.30.540.10">
    <property type="entry name" value="Fructose-1,6-Bisphosphatase, subunit A, domain 1"/>
    <property type="match status" value="1"/>
</dbReference>
<dbReference type="UniPathway" id="UPA00031">
    <property type="reaction ID" value="UER00013"/>
</dbReference>
<evidence type="ECO:0000256" key="4">
    <source>
        <dbReference type="ARBA" id="ARBA00013085"/>
    </source>
</evidence>
<evidence type="ECO:0000313" key="16">
    <source>
        <dbReference type="Proteomes" id="UP000078292"/>
    </source>
</evidence>
<evidence type="ECO:0000256" key="6">
    <source>
        <dbReference type="ARBA" id="ARBA00022605"/>
    </source>
</evidence>
<evidence type="ECO:0000256" key="14">
    <source>
        <dbReference type="PIRSR" id="PIRSR600760-2"/>
    </source>
</evidence>
<dbReference type="GO" id="GO:0004401">
    <property type="term" value="F:histidinol-phosphatase activity"/>
    <property type="evidence" value="ECO:0007669"/>
    <property type="project" value="UniProtKB-UniRule"/>
</dbReference>
<proteinExistence type="inferred from homology"/>
<evidence type="ECO:0000313" key="15">
    <source>
        <dbReference type="EMBL" id="OAV62565.1"/>
    </source>
</evidence>
<protein>
    <recommendedName>
        <fullName evidence="5 13">Histidinol-phosphatase</fullName>
        <ecNumber evidence="4 13">3.1.3.15</ecNumber>
    </recommendedName>
</protein>